<proteinExistence type="predicted"/>
<evidence type="ECO:0000313" key="2">
    <source>
        <dbReference type="Proteomes" id="UP000233458"/>
    </source>
</evidence>
<dbReference type="EMBL" id="CP024199">
    <property type="protein sequence ID" value="AUG54279.1"/>
    <property type="molecule type" value="Genomic_DNA"/>
</dbReference>
<dbReference type="Proteomes" id="UP000233458">
    <property type="component" value="Chromosome"/>
</dbReference>
<sequence>MAGRQRFRARFTLSEFRIPTTYNRKTAYKTQSAFSPGWNPFKFADTGIFSGYDLIRAKAHFRIKVQAAACLHHAKDMANG</sequence>
<accession>A0ABN5FRJ4</accession>
<protein>
    <submittedName>
        <fullName evidence="1">Uncharacterized protein</fullName>
    </submittedName>
</protein>
<evidence type="ECO:0000313" key="1">
    <source>
        <dbReference type="EMBL" id="AUG54279.1"/>
    </source>
</evidence>
<organism evidence="1 2">
    <name type="scientific">Thalassospira marina</name>
    <dbReference type="NCBI Taxonomy" id="2048283"/>
    <lineage>
        <taxon>Bacteria</taxon>
        <taxon>Pseudomonadati</taxon>
        <taxon>Pseudomonadota</taxon>
        <taxon>Alphaproteobacteria</taxon>
        <taxon>Rhodospirillales</taxon>
        <taxon>Thalassospiraceae</taxon>
        <taxon>Thalassospira</taxon>
    </lineage>
</organism>
<gene>
    <name evidence="1" type="ORF">CSC3H3_17305</name>
</gene>
<name>A0ABN5FRJ4_9PROT</name>
<reference evidence="1 2" key="1">
    <citation type="submission" date="2017-10" db="EMBL/GenBank/DDBJ databases">
        <title>Biodiversity and function of Thalassospira species in the particle-attached aromatic-hydrocarbon-degrading consortia from the surface seawater of the China South Sea.</title>
        <authorList>
            <person name="Dong C."/>
            <person name="Liu R."/>
            <person name="Shao Z."/>
        </authorList>
    </citation>
    <scope>NUCLEOTIDE SEQUENCE [LARGE SCALE GENOMIC DNA]</scope>
    <source>
        <strain evidence="1 2">CSC3H3</strain>
    </source>
</reference>
<keyword evidence="2" id="KW-1185">Reference proteome</keyword>